<sequence length="169" mass="17627">MTAPDSEIDTTINFHNAANDNFTRINIYSEGKGVHISYFNNSTETSITTGGVGVTGDNATITFATAPTGALLTWLEANGTKQSTPKVTVDLTSLSGYESLAAGTYALGVKAKASGYQDSDLSQTVSFTKLAAPVATAVDTIVSWDAITNAESYDVYVDGELYENTTGGG</sequence>
<reference evidence="1" key="1">
    <citation type="journal article" date="2021" name="Proc. Natl. Acad. Sci. U.S.A.">
        <title>A Catalog of Tens of Thousands of Viruses from Human Metagenomes Reveals Hidden Associations with Chronic Diseases.</title>
        <authorList>
            <person name="Tisza M.J."/>
            <person name="Buck C.B."/>
        </authorList>
    </citation>
    <scope>NUCLEOTIDE SEQUENCE</scope>
    <source>
        <strain evidence="1">CtbEa13</strain>
    </source>
</reference>
<evidence type="ECO:0000313" key="1">
    <source>
        <dbReference type="EMBL" id="DAG04018.1"/>
    </source>
</evidence>
<name>A0A8S5VB64_9CAUD</name>
<protein>
    <submittedName>
        <fullName evidence="1">Uncharacterized protein</fullName>
    </submittedName>
</protein>
<proteinExistence type="predicted"/>
<organism evidence="1">
    <name type="scientific">Myoviridae sp. ctbEa13</name>
    <dbReference type="NCBI Taxonomy" id="2825136"/>
    <lineage>
        <taxon>Viruses</taxon>
        <taxon>Duplodnaviria</taxon>
        <taxon>Heunggongvirae</taxon>
        <taxon>Uroviricota</taxon>
        <taxon>Caudoviricetes</taxon>
    </lineage>
</organism>
<dbReference type="EMBL" id="BK016237">
    <property type="protein sequence ID" value="DAG04018.1"/>
    <property type="molecule type" value="Genomic_DNA"/>
</dbReference>
<accession>A0A8S5VB64</accession>